<reference evidence="1 2" key="1">
    <citation type="submission" date="2017-12" db="EMBL/GenBank/DDBJ databases">
        <title>Taxonomic description and draft genome of Pradoshia cofamensis Gen. nov., sp. nov., a thermotolerant bacillale isolated from anterior gut of earthworm Eisenia fetida.</title>
        <authorList>
            <person name="Saha T."/>
            <person name="Chakraborty R."/>
        </authorList>
    </citation>
    <scope>NUCLEOTIDE SEQUENCE [LARGE SCALE GENOMIC DNA]</scope>
    <source>
        <strain evidence="1 2">EAG3</strain>
    </source>
</reference>
<organism evidence="1 2">
    <name type="scientific">Pradoshia eiseniae</name>
    <dbReference type="NCBI Taxonomy" id="2064768"/>
    <lineage>
        <taxon>Bacteria</taxon>
        <taxon>Bacillati</taxon>
        <taxon>Bacillota</taxon>
        <taxon>Bacilli</taxon>
        <taxon>Bacillales</taxon>
        <taxon>Bacillaceae</taxon>
        <taxon>Pradoshia</taxon>
    </lineage>
</organism>
<evidence type="ECO:0000313" key="1">
    <source>
        <dbReference type="EMBL" id="PQD96398.1"/>
    </source>
</evidence>
<proteinExistence type="predicted"/>
<dbReference type="Proteomes" id="UP000239663">
    <property type="component" value="Unassembled WGS sequence"/>
</dbReference>
<evidence type="ECO:0008006" key="3">
    <source>
        <dbReference type="Google" id="ProtNLM"/>
    </source>
</evidence>
<dbReference type="EMBL" id="PKOZ01000001">
    <property type="protein sequence ID" value="PQD96398.1"/>
    <property type="molecule type" value="Genomic_DNA"/>
</dbReference>
<comment type="caution">
    <text evidence="1">The sequence shown here is derived from an EMBL/GenBank/DDBJ whole genome shotgun (WGS) entry which is preliminary data.</text>
</comment>
<accession>A0A2S7N320</accession>
<protein>
    <recommendedName>
        <fullName evidence="3">RNA polymerase subunit sigma-70</fullName>
    </recommendedName>
</protein>
<name>A0A2S7N320_9BACI</name>
<gene>
    <name evidence="1" type="ORF">CYL18_00410</name>
</gene>
<dbReference type="OrthoDB" id="2970986at2"/>
<sequence length="61" mass="7029">MTRHSDKTFLAHQVDNQLFGVDFHDFLVKEQQNSMVELASEFGLSVRDVKHLKKKLGRSKG</sequence>
<evidence type="ECO:0000313" key="2">
    <source>
        <dbReference type="Proteomes" id="UP000239663"/>
    </source>
</evidence>
<dbReference type="AlphaFoldDB" id="A0A2S7N320"/>
<dbReference type="RefSeq" id="WP_104847498.1">
    <property type="nucleotide sequence ID" value="NZ_PKOZ01000001.1"/>
</dbReference>
<keyword evidence="2" id="KW-1185">Reference proteome</keyword>